<dbReference type="GO" id="GO:0020037">
    <property type="term" value="F:heme binding"/>
    <property type="evidence" value="ECO:0007669"/>
    <property type="project" value="InterPro"/>
</dbReference>
<keyword evidence="3" id="KW-0408">Iron</keyword>
<dbReference type="GO" id="GO:0004497">
    <property type="term" value="F:monooxygenase activity"/>
    <property type="evidence" value="ECO:0007669"/>
    <property type="project" value="UniProtKB-KW"/>
</dbReference>
<reference evidence="5" key="1">
    <citation type="journal article" date="2008" name="Nat. Genet.">
        <title>The Pristionchus pacificus genome provides a unique perspective on nematode lifestyle and parasitism.</title>
        <authorList>
            <person name="Dieterich C."/>
            <person name="Clifton S.W."/>
            <person name="Schuster L.N."/>
            <person name="Chinwalla A."/>
            <person name="Delehaunty K."/>
            <person name="Dinkelacker I."/>
            <person name="Fulton L."/>
            <person name="Fulton R."/>
            <person name="Godfrey J."/>
            <person name="Minx P."/>
            <person name="Mitreva M."/>
            <person name="Roeseler W."/>
            <person name="Tian H."/>
            <person name="Witte H."/>
            <person name="Yang S.P."/>
            <person name="Wilson R.K."/>
            <person name="Sommer R.J."/>
        </authorList>
    </citation>
    <scope>NUCLEOTIDE SEQUENCE [LARGE SCALE GENOMIC DNA]</scope>
    <source>
        <strain evidence="5">PS312</strain>
    </source>
</reference>
<keyword evidence="3" id="KW-0349">Heme</keyword>
<accession>A0A2A6CZ01</accession>
<comment type="cofactor">
    <cofactor evidence="3">
        <name>heme</name>
        <dbReference type="ChEBI" id="CHEBI:30413"/>
    </cofactor>
</comment>
<evidence type="ECO:0000256" key="3">
    <source>
        <dbReference type="PIRSR" id="PIRSR602401-1"/>
    </source>
</evidence>
<keyword evidence="3" id="KW-0479">Metal-binding</keyword>
<name>A0A2A6CZ01_PRIPA</name>
<dbReference type="PANTHER" id="PTHR24284:SF1">
    <property type="entry name" value="CYTOCHROME P450 FAMILY"/>
    <property type="match status" value="1"/>
</dbReference>
<dbReference type="Proteomes" id="UP000005239">
    <property type="component" value="Unassembled WGS sequence"/>
</dbReference>
<proteinExistence type="inferred from homology"/>
<dbReference type="EnsemblMetazoa" id="PPA38867.1">
    <property type="protein sequence ID" value="PPA38867.1"/>
    <property type="gene ID" value="WBGene00277236"/>
</dbReference>
<sequence length="179" mass="20385">MLAYPSLQDRIRSEIHSVIGRDGEILMSDRPNMPYASAAITELQRVANILPLNVVHRTTVDTEVHGQFIPENSHILAQISNMMKNSSVFDRSEEFRPERFLMADGKTPNKTTLEQAVPFSMDKRQCARESLARMELFLGLVMILQKYRILPPKDAPLDLSPIEGIIHIPKTNYLQMILV</sequence>
<dbReference type="PRINTS" id="PR00385">
    <property type="entry name" value="P450"/>
</dbReference>
<reference evidence="4" key="2">
    <citation type="submission" date="2022-06" db="UniProtKB">
        <authorList>
            <consortium name="EnsemblMetazoa"/>
        </authorList>
    </citation>
    <scope>IDENTIFICATION</scope>
    <source>
        <strain evidence="4">PS312</strain>
    </source>
</reference>
<dbReference type="PANTHER" id="PTHR24284">
    <property type="entry name" value="CYTOCHROME P450 FAMILY"/>
    <property type="match status" value="1"/>
</dbReference>
<dbReference type="PRINTS" id="PR00463">
    <property type="entry name" value="EP450I"/>
</dbReference>
<dbReference type="InterPro" id="IPR001128">
    <property type="entry name" value="Cyt_P450"/>
</dbReference>
<evidence type="ECO:0000313" key="5">
    <source>
        <dbReference type="Proteomes" id="UP000005239"/>
    </source>
</evidence>
<feature type="binding site" description="axial binding residue" evidence="3">
    <location>
        <position position="126"/>
    </location>
    <ligand>
        <name>heme</name>
        <dbReference type="ChEBI" id="CHEBI:30413"/>
    </ligand>
    <ligandPart>
        <name>Fe</name>
        <dbReference type="ChEBI" id="CHEBI:18248"/>
    </ligandPart>
</feature>
<gene>
    <name evidence="4" type="primary">WBGene00277236</name>
</gene>
<keyword evidence="2" id="KW-0560">Oxidoreductase</keyword>
<dbReference type="InterPro" id="IPR002401">
    <property type="entry name" value="Cyt_P450_E_grp-I"/>
</dbReference>
<evidence type="ECO:0000256" key="1">
    <source>
        <dbReference type="ARBA" id="ARBA00010617"/>
    </source>
</evidence>
<protein>
    <submittedName>
        <fullName evidence="4">Cytochrome P450</fullName>
    </submittedName>
</protein>
<keyword evidence="2" id="KW-0503">Monooxygenase</keyword>
<dbReference type="AlphaFoldDB" id="A0A2A6CZ01"/>
<dbReference type="InterPro" id="IPR036396">
    <property type="entry name" value="Cyt_P450_sf"/>
</dbReference>
<dbReference type="GO" id="GO:0005506">
    <property type="term" value="F:iron ion binding"/>
    <property type="evidence" value="ECO:0007669"/>
    <property type="project" value="InterPro"/>
</dbReference>
<keyword evidence="5" id="KW-1185">Reference proteome</keyword>
<accession>A0A8R1YXK3</accession>
<comment type="similarity">
    <text evidence="1">Belongs to the cytochrome P450 family.</text>
</comment>
<dbReference type="GO" id="GO:0016705">
    <property type="term" value="F:oxidoreductase activity, acting on paired donors, with incorporation or reduction of molecular oxygen"/>
    <property type="evidence" value="ECO:0007669"/>
    <property type="project" value="InterPro"/>
</dbReference>
<dbReference type="SUPFAM" id="SSF48264">
    <property type="entry name" value="Cytochrome P450"/>
    <property type="match status" value="1"/>
</dbReference>
<dbReference type="Gene3D" id="1.10.630.10">
    <property type="entry name" value="Cytochrome P450"/>
    <property type="match status" value="1"/>
</dbReference>
<dbReference type="Pfam" id="PF00067">
    <property type="entry name" value="p450"/>
    <property type="match status" value="1"/>
</dbReference>
<evidence type="ECO:0000313" key="4">
    <source>
        <dbReference type="EnsemblMetazoa" id="PPA38867.1"/>
    </source>
</evidence>
<evidence type="ECO:0000256" key="2">
    <source>
        <dbReference type="ARBA" id="ARBA00023033"/>
    </source>
</evidence>
<dbReference type="OrthoDB" id="1055148at2759"/>
<organism evidence="4 5">
    <name type="scientific">Pristionchus pacificus</name>
    <name type="common">Parasitic nematode worm</name>
    <dbReference type="NCBI Taxonomy" id="54126"/>
    <lineage>
        <taxon>Eukaryota</taxon>
        <taxon>Metazoa</taxon>
        <taxon>Ecdysozoa</taxon>
        <taxon>Nematoda</taxon>
        <taxon>Chromadorea</taxon>
        <taxon>Rhabditida</taxon>
        <taxon>Rhabditina</taxon>
        <taxon>Diplogasteromorpha</taxon>
        <taxon>Diplogasteroidea</taxon>
        <taxon>Neodiplogasteridae</taxon>
        <taxon>Pristionchus</taxon>
    </lineage>
</organism>